<dbReference type="InterPro" id="IPR002347">
    <property type="entry name" value="SDR_fam"/>
</dbReference>
<name>A0A0B6SAC4_BURPL</name>
<organism evidence="4 5">
    <name type="scientific">Burkholderia plantarii</name>
    <dbReference type="NCBI Taxonomy" id="41899"/>
    <lineage>
        <taxon>Bacteria</taxon>
        <taxon>Pseudomonadati</taxon>
        <taxon>Pseudomonadota</taxon>
        <taxon>Betaproteobacteria</taxon>
        <taxon>Burkholderiales</taxon>
        <taxon>Burkholderiaceae</taxon>
        <taxon>Burkholderia</taxon>
    </lineage>
</organism>
<dbReference type="AlphaFoldDB" id="A0A0B6SAC4"/>
<accession>A0A0B6SAC4</accession>
<evidence type="ECO:0000313" key="4">
    <source>
        <dbReference type="EMBL" id="AJK49216.1"/>
    </source>
</evidence>
<keyword evidence="5" id="KW-1185">Reference proteome</keyword>
<gene>
    <name evidence="4" type="primary">gno</name>
    <name evidence="4" type="ORF">BGL_2c11380</name>
</gene>
<dbReference type="CDD" id="cd05347">
    <property type="entry name" value="Ga5DH-like_SDR_c"/>
    <property type="match status" value="1"/>
</dbReference>
<evidence type="ECO:0000256" key="3">
    <source>
        <dbReference type="RuleBase" id="RU000363"/>
    </source>
</evidence>
<dbReference type="KEGG" id="bgp:BGL_2c11380"/>
<sequence>MADVTTLFRLDGRRALVTGSGRGIGLALARGLAQAGASIVINDRNPGKAAALAAGFRDEGFDASHAVFDVTDSAQATAAIDAFEAEVGPIEILVNNAGIQRRAPLDQFADDDWHALMRVNLDGAFIVSRALARHMIGRGHGKIINVCSVQSELARPSIAPYAASKGALRMLTKGMCADWARHGIQANGLAPGYFETELNQALVADPAFNDWICKRTPAGRWGRVEELCGAAVFLASPAADFINGQTLFVDGGLTSVV</sequence>
<comment type="similarity">
    <text evidence="1 3">Belongs to the short-chain dehydrogenases/reductases (SDR) family.</text>
</comment>
<reference evidence="4 5" key="2">
    <citation type="journal article" date="2016" name="Appl. Microbiol. Biotechnol.">
        <title>Mutations improving production and secretion of extracellular lipase by Burkholderia glumae PG1.</title>
        <authorList>
            <person name="Knapp A."/>
            <person name="Voget S."/>
            <person name="Gao R."/>
            <person name="Zaburannyi N."/>
            <person name="Krysciak D."/>
            <person name="Breuer M."/>
            <person name="Hauer B."/>
            <person name="Streit W.R."/>
            <person name="Muller R."/>
            <person name="Daniel R."/>
            <person name="Jaeger K.E."/>
        </authorList>
    </citation>
    <scope>NUCLEOTIDE SEQUENCE [LARGE SCALE GENOMIC DNA]</scope>
    <source>
        <strain evidence="4 5">PG1</strain>
    </source>
</reference>
<evidence type="ECO:0000313" key="5">
    <source>
        <dbReference type="Proteomes" id="UP000031838"/>
    </source>
</evidence>
<keyword evidence="2 4" id="KW-0560">Oxidoreductase</keyword>
<evidence type="ECO:0000256" key="1">
    <source>
        <dbReference type="ARBA" id="ARBA00006484"/>
    </source>
</evidence>
<dbReference type="PRINTS" id="PR00080">
    <property type="entry name" value="SDRFAMILY"/>
</dbReference>
<dbReference type="PROSITE" id="PS00061">
    <property type="entry name" value="ADH_SHORT"/>
    <property type="match status" value="1"/>
</dbReference>
<protein>
    <submittedName>
        <fullName evidence="4">Gluconate 5-dehydrogenase Gno</fullName>
        <ecNumber evidence="4">1.1.1.69</ecNumber>
    </submittedName>
</protein>
<dbReference type="HOGENOM" id="CLU_010194_1_1_4"/>
<dbReference type="EMBL" id="CP002581">
    <property type="protein sequence ID" value="AJK49216.1"/>
    <property type="molecule type" value="Genomic_DNA"/>
</dbReference>
<proteinExistence type="inferred from homology"/>
<dbReference type="FunFam" id="3.40.50.720:FF:000084">
    <property type="entry name" value="Short-chain dehydrogenase reductase"/>
    <property type="match status" value="1"/>
</dbReference>
<dbReference type="PANTHER" id="PTHR43669">
    <property type="entry name" value="5-KETO-D-GLUCONATE 5-REDUCTASE"/>
    <property type="match status" value="1"/>
</dbReference>
<dbReference type="InterPro" id="IPR020904">
    <property type="entry name" value="Sc_DH/Rdtase_CS"/>
</dbReference>
<reference evidence="5" key="1">
    <citation type="submission" date="2011-03" db="EMBL/GenBank/DDBJ databases">
        <authorList>
            <person name="Voget S."/>
            <person name="Streit W.R."/>
            <person name="Jaeger K.E."/>
            <person name="Daniel R."/>
        </authorList>
    </citation>
    <scope>NUCLEOTIDE SEQUENCE [LARGE SCALE GENOMIC DNA]</scope>
    <source>
        <strain evidence="5">PG1</strain>
    </source>
</reference>
<dbReference type="SUPFAM" id="SSF51735">
    <property type="entry name" value="NAD(P)-binding Rossmann-fold domains"/>
    <property type="match status" value="1"/>
</dbReference>
<dbReference type="GO" id="GO:0008874">
    <property type="term" value="F:gluconate 5-dehydrogenase activity"/>
    <property type="evidence" value="ECO:0007669"/>
    <property type="project" value="UniProtKB-EC"/>
</dbReference>
<dbReference type="PRINTS" id="PR00081">
    <property type="entry name" value="GDHRDH"/>
</dbReference>
<dbReference type="PANTHER" id="PTHR43669:SF14">
    <property type="entry name" value="OXIDOREDUCTASE"/>
    <property type="match status" value="1"/>
</dbReference>
<dbReference type="RefSeq" id="WP_042627721.1">
    <property type="nucleotide sequence ID" value="NZ_CP002581.1"/>
</dbReference>
<dbReference type="Gene3D" id="3.40.50.720">
    <property type="entry name" value="NAD(P)-binding Rossmann-like Domain"/>
    <property type="match status" value="1"/>
</dbReference>
<dbReference type="EC" id="1.1.1.69" evidence="4"/>
<dbReference type="Proteomes" id="UP000031838">
    <property type="component" value="Chromosome 2"/>
</dbReference>
<dbReference type="InterPro" id="IPR036291">
    <property type="entry name" value="NAD(P)-bd_dom_sf"/>
</dbReference>
<dbReference type="Pfam" id="PF00106">
    <property type="entry name" value="adh_short"/>
    <property type="match status" value="1"/>
</dbReference>
<evidence type="ECO:0000256" key="2">
    <source>
        <dbReference type="ARBA" id="ARBA00023002"/>
    </source>
</evidence>